<gene>
    <name evidence="1" type="ORF">POBO1169_LOCUS14330</name>
</gene>
<name>A0A7S0RJB2_9CHLO</name>
<protein>
    <recommendedName>
        <fullName evidence="2">Prolyl 4-hydroxylase alpha subunit Fe(2+) 2OG dioxygenase domain-containing protein</fullName>
    </recommendedName>
</protein>
<dbReference type="EMBL" id="HBFA01028333">
    <property type="protein sequence ID" value="CAD8678975.1"/>
    <property type="molecule type" value="Transcribed_RNA"/>
</dbReference>
<reference evidence="1" key="1">
    <citation type="submission" date="2021-01" db="EMBL/GenBank/DDBJ databases">
        <authorList>
            <person name="Corre E."/>
            <person name="Pelletier E."/>
            <person name="Niang G."/>
            <person name="Scheremetjew M."/>
            <person name="Finn R."/>
            <person name="Kale V."/>
            <person name="Holt S."/>
            <person name="Cochrane G."/>
            <person name="Meng A."/>
            <person name="Brown T."/>
            <person name="Cohen L."/>
        </authorList>
    </citation>
    <scope>NUCLEOTIDE SEQUENCE</scope>
    <source>
        <strain evidence="1">CCMP722</strain>
    </source>
</reference>
<dbReference type="Gene3D" id="2.60.120.620">
    <property type="entry name" value="q2cbj1_9rhob like domain"/>
    <property type="match status" value="1"/>
</dbReference>
<sequence>MSLSHPTDYQGGGTRYDTCSPKGCPPLAPGMTDDRPLYRVPKGVMVVHGGRKFHEGVDVTGGSRYIVAGFIGLNRHCCALRYAGVYGLWQVSDIPNGVGLLAHMTMG</sequence>
<proteinExistence type="predicted"/>
<evidence type="ECO:0008006" key="2">
    <source>
        <dbReference type="Google" id="ProtNLM"/>
    </source>
</evidence>
<accession>A0A7S0RJB2</accession>
<evidence type="ECO:0000313" key="1">
    <source>
        <dbReference type="EMBL" id="CAD8678975.1"/>
    </source>
</evidence>
<dbReference type="AlphaFoldDB" id="A0A7S0RJB2"/>
<organism evidence="1">
    <name type="scientific">Pyramimonas obovata</name>
    <dbReference type="NCBI Taxonomy" id="1411642"/>
    <lineage>
        <taxon>Eukaryota</taxon>
        <taxon>Viridiplantae</taxon>
        <taxon>Chlorophyta</taxon>
        <taxon>Pyramimonadophyceae</taxon>
        <taxon>Pyramimonadales</taxon>
        <taxon>Pyramimonadaceae</taxon>
        <taxon>Pyramimonas</taxon>
        <taxon>Pyramimonas incertae sedis</taxon>
    </lineage>
</organism>